<keyword evidence="10 14" id="KW-0520">NAD</keyword>
<dbReference type="Pfam" id="PF00533">
    <property type="entry name" value="BRCT"/>
    <property type="match status" value="1"/>
</dbReference>
<keyword evidence="9 14" id="KW-0460">Magnesium</keyword>
<dbReference type="Gene3D" id="1.10.287.610">
    <property type="entry name" value="Helix hairpin bin"/>
    <property type="match status" value="1"/>
</dbReference>
<dbReference type="Gene3D" id="1.10.150.20">
    <property type="entry name" value="5' to 3' exonuclease, C-terminal subdomain"/>
    <property type="match status" value="2"/>
</dbReference>
<proteinExistence type="inferred from homology"/>
<dbReference type="SMART" id="SM00292">
    <property type="entry name" value="BRCT"/>
    <property type="match status" value="1"/>
</dbReference>
<keyword evidence="8 14" id="KW-0862">Zinc</keyword>
<dbReference type="PANTHER" id="PTHR23389">
    <property type="entry name" value="CHROMOSOME TRANSMISSION FIDELITY FACTOR 18"/>
    <property type="match status" value="1"/>
</dbReference>
<dbReference type="PROSITE" id="PS50172">
    <property type="entry name" value="BRCT"/>
    <property type="match status" value="1"/>
</dbReference>
<dbReference type="GO" id="GO:0006281">
    <property type="term" value="P:DNA repair"/>
    <property type="evidence" value="ECO:0007669"/>
    <property type="project" value="UniProtKB-KW"/>
</dbReference>
<evidence type="ECO:0000256" key="6">
    <source>
        <dbReference type="ARBA" id="ARBA00022723"/>
    </source>
</evidence>
<keyword evidence="4 14" id="KW-0436">Ligase</keyword>
<evidence type="ECO:0000256" key="5">
    <source>
        <dbReference type="ARBA" id="ARBA00022705"/>
    </source>
</evidence>
<dbReference type="Gene3D" id="3.40.50.10190">
    <property type="entry name" value="BRCT domain"/>
    <property type="match status" value="1"/>
</dbReference>
<dbReference type="InterPro" id="IPR041663">
    <property type="entry name" value="DisA/LigA_HHH"/>
</dbReference>
<dbReference type="EC" id="6.5.1.2" evidence="2 14"/>
<evidence type="ECO:0000256" key="7">
    <source>
        <dbReference type="ARBA" id="ARBA00022763"/>
    </source>
</evidence>
<dbReference type="GO" id="GO:0003677">
    <property type="term" value="F:DNA binding"/>
    <property type="evidence" value="ECO:0007669"/>
    <property type="project" value="InterPro"/>
</dbReference>
<dbReference type="GO" id="GO:0005829">
    <property type="term" value="C:cytosol"/>
    <property type="evidence" value="ECO:0007669"/>
    <property type="project" value="TreeGrafter"/>
</dbReference>
<dbReference type="GO" id="GO:0046872">
    <property type="term" value="F:metal ion binding"/>
    <property type="evidence" value="ECO:0007669"/>
    <property type="project" value="UniProtKB-KW"/>
</dbReference>
<dbReference type="Pfam" id="PF03119">
    <property type="entry name" value="DNA_ligase_ZBD"/>
    <property type="match status" value="1"/>
</dbReference>
<dbReference type="FunFam" id="3.30.470.30:FF:000001">
    <property type="entry name" value="DNA ligase"/>
    <property type="match status" value="1"/>
</dbReference>
<evidence type="ECO:0000256" key="14">
    <source>
        <dbReference type="HAMAP-Rule" id="MF_01588"/>
    </source>
</evidence>
<evidence type="ECO:0000313" key="17">
    <source>
        <dbReference type="EMBL" id="NGP77119.1"/>
    </source>
</evidence>
<keyword evidence="18" id="KW-1185">Reference proteome</keyword>
<dbReference type="SUPFAM" id="SSF50249">
    <property type="entry name" value="Nucleic acid-binding proteins"/>
    <property type="match status" value="1"/>
</dbReference>
<feature type="region of interest" description="Disordered" evidence="15">
    <location>
        <begin position="49"/>
        <end position="73"/>
    </location>
</feature>
<dbReference type="Pfam" id="PF14520">
    <property type="entry name" value="HHH_5"/>
    <property type="match status" value="1"/>
</dbReference>
<keyword evidence="5 14" id="KW-0235">DNA replication</keyword>
<gene>
    <name evidence="14 17" type="primary">ligA</name>
    <name evidence="17" type="ORF">G3570_10775</name>
</gene>
<dbReference type="PROSITE" id="PS01055">
    <property type="entry name" value="DNA_LIGASE_N1"/>
    <property type="match status" value="1"/>
</dbReference>
<feature type="binding site" evidence="14">
    <location>
        <position position="113"/>
    </location>
    <ligand>
        <name>NAD(+)</name>
        <dbReference type="ChEBI" id="CHEBI:57540"/>
    </ligand>
</feature>
<dbReference type="PIRSF" id="PIRSF001604">
    <property type="entry name" value="LigA"/>
    <property type="match status" value="1"/>
</dbReference>
<organism evidence="17 18">
    <name type="scientific">Halalkalibaculum roseum</name>
    <dbReference type="NCBI Taxonomy" id="2709311"/>
    <lineage>
        <taxon>Bacteria</taxon>
        <taxon>Pseudomonadati</taxon>
        <taxon>Balneolota</taxon>
        <taxon>Balneolia</taxon>
        <taxon>Balneolales</taxon>
        <taxon>Balneolaceae</taxon>
        <taxon>Halalkalibaculum</taxon>
    </lineage>
</organism>
<dbReference type="InterPro" id="IPR018239">
    <property type="entry name" value="DNA_ligase_AS"/>
</dbReference>
<dbReference type="GO" id="GO:0003911">
    <property type="term" value="F:DNA ligase (NAD+) activity"/>
    <property type="evidence" value="ECO:0007669"/>
    <property type="project" value="UniProtKB-UniRule"/>
</dbReference>
<dbReference type="NCBIfam" id="TIGR00575">
    <property type="entry name" value="dnlj"/>
    <property type="match status" value="1"/>
</dbReference>
<dbReference type="GO" id="GO:0006260">
    <property type="term" value="P:DNA replication"/>
    <property type="evidence" value="ECO:0007669"/>
    <property type="project" value="UniProtKB-KW"/>
</dbReference>
<dbReference type="InterPro" id="IPR001679">
    <property type="entry name" value="DNA_ligase"/>
</dbReference>
<dbReference type="Pfam" id="PF12826">
    <property type="entry name" value="HHH_2"/>
    <property type="match status" value="1"/>
</dbReference>
<feature type="active site" description="N6-AMP-lysine intermediate" evidence="14">
    <location>
        <position position="115"/>
    </location>
</feature>
<feature type="binding site" evidence="14">
    <location>
        <begin position="34"/>
        <end position="38"/>
    </location>
    <ligand>
        <name>NAD(+)</name>
        <dbReference type="ChEBI" id="CHEBI:57540"/>
    </ligand>
</feature>
<dbReference type="CDD" id="cd17748">
    <property type="entry name" value="BRCT_DNA_ligase_like"/>
    <property type="match status" value="1"/>
</dbReference>
<evidence type="ECO:0000259" key="16">
    <source>
        <dbReference type="PROSITE" id="PS50172"/>
    </source>
</evidence>
<evidence type="ECO:0000256" key="3">
    <source>
        <dbReference type="ARBA" id="ARBA00013308"/>
    </source>
</evidence>
<dbReference type="AlphaFoldDB" id="A0A6M1SPU0"/>
<evidence type="ECO:0000256" key="13">
    <source>
        <dbReference type="ARBA" id="ARBA00060881"/>
    </source>
</evidence>
<dbReference type="NCBIfam" id="NF005932">
    <property type="entry name" value="PRK07956.1"/>
    <property type="match status" value="1"/>
</dbReference>
<evidence type="ECO:0000256" key="12">
    <source>
        <dbReference type="ARBA" id="ARBA00034005"/>
    </source>
</evidence>
<dbReference type="RefSeq" id="WP_165142168.1">
    <property type="nucleotide sequence ID" value="NZ_JAALLT010000003.1"/>
</dbReference>
<dbReference type="Proteomes" id="UP000473278">
    <property type="component" value="Unassembled WGS sequence"/>
</dbReference>
<accession>A0A6M1SPU0</accession>
<feature type="binding site" evidence="14">
    <location>
        <position position="136"/>
    </location>
    <ligand>
        <name>NAD(+)</name>
        <dbReference type="ChEBI" id="CHEBI:57540"/>
    </ligand>
</feature>
<evidence type="ECO:0000256" key="8">
    <source>
        <dbReference type="ARBA" id="ARBA00022833"/>
    </source>
</evidence>
<comment type="caution">
    <text evidence="17">The sequence shown here is derived from an EMBL/GenBank/DDBJ whole genome shotgun (WGS) entry which is preliminary data.</text>
</comment>
<dbReference type="SMART" id="SM00278">
    <property type="entry name" value="HhH1"/>
    <property type="match status" value="3"/>
</dbReference>
<feature type="binding site" evidence="14">
    <location>
        <begin position="82"/>
        <end position="83"/>
    </location>
    <ligand>
        <name>NAD(+)</name>
        <dbReference type="ChEBI" id="CHEBI:57540"/>
    </ligand>
</feature>
<dbReference type="SMART" id="SM00532">
    <property type="entry name" value="LIGANc"/>
    <property type="match status" value="1"/>
</dbReference>
<feature type="binding site" evidence="14">
    <location>
        <position position="288"/>
    </location>
    <ligand>
        <name>NAD(+)</name>
        <dbReference type="ChEBI" id="CHEBI:57540"/>
    </ligand>
</feature>
<keyword evidence="14" id="KW-0464">Manganese</keyword>
<dbReference type="Gene3D" id="6.20.10.30">
    <property type="match status" value="1"/>
</dbReference>
<dbReference type="InterPro" id="IPR013840">
    <property type="entry name" value="DNAligase_N"/>
</dbReference>
<feature type="binding site" evidence="14">
    <location>
        <position position="429"/>
    </location>
    <ligand>
        <name>Zn(2+)</name>
        <dbReference type="ChEBI" id="CHEBI:29105"/>
    </ligand>
</feature>
<keyword evidence="11 14" id="KW-0234">DNA repair</keyword>
<dbReference type="InterPro" id="IPR003583">
    <property type="entry name" value="Hlx-hairpin-Hlx_DNA-bd_motif"/>
</dbReference>
<comment type="similarity">
    <text evidence="13 14">Belongs to the NAD-dependent DNA ligase family. LigA subfamily.</text>
</comment>
<feature type="binding site" evidence="14">
    <location>
        <position position="312"/>
    </location>
    <ligand>
        <name>NAD(+)</name>
        <dbReference type="ChEBI" id="CHEBI:57540"/>
    </ligand>
</feature>
<feature type="binding site" evidence="14">
    <location>
        <position position="409"/>
    </location>
    <ligand>
        <name>Zn(2+)</name>
        <dbReference type="ChEBI" id="CHEBI:29105"/>
    </ligand>
</feature>
<dbReference type="Gene3D" id="3.30.470.30">
    <property type="entry name" value="DNA ligase/mRNA capping enzyme"/>
    <property type="match status" value="1"/>
</dbReference>
<protein>
    <recommendedName>
        <fullName evidence="3 14">DNA ligase</fullName>
        <ecNumber evidence="2 14">6.5.1.2</ecNumber>
    </recommendedName>
    <alternativeName>
        <fullName evidence="14">Polydeoxyribonucleotide synthase [NAD(+)]</fullName>
    </alternativeName>
</protein>
<dbReference type="InterPro" id="IPR001357">
    <property type="entry name" value="BRCT_dom"/>
</dbReference>
<dbReference type="InterPro" id="IPR013839">
    <property type="entry name" value="DNAligase_adenylation"/>
</dbReference>
<dbReference type="HAMAP" id="MF_01588">
    <property type="entry name" value="DNA_ligase_A"/>
    <property type="match status" value="1"/>
</dbReference>
<feature type="domain" description="BRCT" evidence="16">
    <location>
        <begin position="587"/>
        <end position="666"/>
    </location>
</feature>
<dbReference type="SUPFAM" id="SSF56091">
    <property type="entry name" value="DNA ligase/mRNA capping enzyme, catalytic domain"/>
    <property type="match status" value="1"/>
</dbReference>
<dbReference type="InterPro" id="IPR004149">
    <property type="entry name" value="Znf_DNAligase_C4"/>
</dbReference>
<evidence type="ECO:0000256" key="2">
    <source>
        <dbReference type="ARBA" id="ARBA00012722"/>
    </source>
</evidence>
<keyword evidence="7 14" id="KW-0227">DNA damage</keyword>
<dbReference type="InterPro" id="IPR012340">
    <property type="entry name" value="NA-bd_OB-fold"/>
</dbReference>
<evidence type="ECO:0000256" key="1">
    <source>
        <dbReference type="ARBA" id="ARBA00004067"/>
    </source>
</evidence>
<keyword evidence="6 14" id="KW-0479">Metal-binding</keyword>
<name>A0A6M1SPU0_9BACT</name>
<dbReference type="FunFam" id="1.10.150.20:FF:000007">
    <property type="entry name" value="DNA ligase"/>
    <property type="match status" value="1"/>
</dbReference>
<dbReference type="Pfam" id="PF03120">
    <property type="entry name" value="OB_DNA_ligase"/>
    <property type="match status" value="1"/>
</dbReference>
<comment type="cofactor">
    <cofactor evidence="14">
        <name>Mg(2+)</name>
        <dbReference type="ChEBI" id="CHEBI:18420"/>
    </cofactor>
    <cofactor evidence="14">
        <name>Mn(2+)</name>
        <dbReference type="ChEBI" id="CHEBI:29035"/>
    </cofactor>
</comment>
<comment type="function">
    <text evidence="1 14">DNA ligase that catalyzes the formation of phosphodiester linkages between 5'-phosphoryl and 3'-hydroxyl groups in double-stranded DNA using NAD as a coenzyme and as the energy source for the reaction. It is essential for DNA replication and repair of damaged DNA.</text>
</comment>
<evidence type="ECO:0000256" key="10">
    <source>
        <dbReference type="ARBA" id="ARBA00023027"/>
    </source>
</evidence>
<dbReference type="Gene3D" id="2.40.50.140">
    <property type="entry name" value="Nucleic acid-binding proteins"/>
    <property type="match status" value="1"/>
</dbReference>
<evidence type="ECO:0000256" key="15">
    <source>
        <dbReference type="SAM" id="MobiDB-lite"/>
    </source>
</evidence>
<dbReference type="Pfam" id="PF01653">
    <property type="entry name" value="DNA_ligase_aden"/>
    <property type="match status" value="1"/>
</dbReference>
<dbReference type="InterPro" id="IPR004150">
    <property type="entry name" value="NAD_DNA_ligase_OB"/>
</dbReference>
<sequence>MTTDDVKQRVHELRELLNRANEAYYQEAQPFISDKEFDEYLKELEQLENEYGLDDPKSPTKRVGGEPSSDFETVEHPVPLLSLDNTYNEEELKDFDRRVKKILDHSNFQYLAELKFDGASIRLRYEKGELALAATRGDGERGDDITRNVKTIKDIPLRLNGNYPEVVEVRGEAYMEREAFVRMNEYREEQGLSTFANPRNSTAGSLKMQDPREVARRPIRYFAFDLLFDSYEIDLTQSKKMELLSDFGLPVCDHYVLCNNIEEVLDIIDQWRELRHELPYETDGVVVKINAHHLREELGSTSKAPRWAIAYKFAAEQATTTIDDISLQVGRLGKITPVAELEPVELAGTTVKRASLHNEDEIHRKDIRIGDQVIIEKAGEIIPQVVRVVNPDRPDRSPKFEMPTSCPACGEELVKLGDEVAWRCINHECPPQIRIRIEHFASRDAMDIEGLGEAVVDQLVSENLIKTYADLYDLTKEQLIPLERMGEKSAQNLIDAIEQSKKQSLDRVIYALGIRFVGKTVARDLAGAFGNMDKLVSASEEDLTSIDSIGPKIAQSVAAFFSKNHNIHIIETLRDHGLNFEMEQQEGASSLLEGKKFVLTGSLPTFTRKEATELIRKHGGDTTSSVSSKTDYLLAGESAGSKYDKAVELGIPILDEDSFLEMIGEA</sequence>
<dbReference type="FunFam" id="2.40.50.140:FF:000012">
    <property type="entry name" value="DNA ligase"/>
    <property type="match status" value="1"/>
</dbReference>
<dbReference type="CDD" id="cd00114">
    <property type="entry name" value="LIGANc"/>
    <property type="match status" value="1"/>
</dbReference>
<dbReference type="SUPFAM" id="SSF47781">
    <property type="entry name" value="RuvA domain 2-like"/>
    <property type="match status" value="1"/>
</dbReference>
<dbReference type="SUPFAM" id="SSF52113">
    <property type="entry name" value="BRCT domain"/>
    <property type="match status" value="1"/>
</dbReference>
<dbReference type="InterPro" id="IPR036420">
    <property type="entry name" value="BRCT_dom_sf"/>
</dbReference>
<feature type="binding site" evidence="14">
    <location>
        <position position="424"/>
    </location>
    <ligand>
        <name>Zn(2+)</name>
        <dbReference type="ChEBI" id="CHEBI:29105"/>
    </ligand>
</feature>
<evidence type="ECO:0000313" key="18">
    <source>
        <dbReference type="Proteomes" id="UP000473278"/>
    </source>
</evidence>
<dbReference type="PANTHER" id="PTHR23389:SF9">
    <property type="entry name" value="DNA LIGASE"/>
    <property type="match status" value="1"/>
</dbReference>
<evidence type="ECO:0000256" key="11">
    <source>
        <dbReference type="ARBA" id="ARBA00023204"/>
    </source>
</evidence>
<feature type="binding site" evidence="14">
    <location>
        <position position="406"/>
    </location>
    <ligand>
        <name>Zn(2+)</name>
        <dbReference type="ChEBI" id="CHEBI:29105"/>
    </ligand>
</feature>
<feature type="binding site" evidence="14">
    <location>
        <position position="172"/>
    </location>
    <ligand>
        <name>NAD(+)</name>
        <dbReference type="ChEBI" id="CHEBI:57540"/>
    </ligand>
</feature>
<comment type="catalytic activity">
    <reaction evidence="12 14">
        <text>NAD(+) + (deoxyribonucleotide)n-3'-hydroxyl + 5'-phospho-(deoxyribonucleotide)m = (deoxyribonucleotide)n+m + AMP + beta-nicotinamide D-nucleotide.</text>
        <dbReference type="EC" id="6.5.1.2"/>
    </reaction>
</comment>
<dbReference type="InterPro" id="IPR010994">
    <property type="entry name" value="RuvA_2-like"/>
</dbReference>
<evidence type="ECO:0000256" key="9">
    <source>
        <dbReference type="ARBA" id="ARBA00022842"/>
    </source>
</evidence>
<reference evidence="17 18" key="1">
    <citation type="submission" date="2020-02" db="EMBL/GenBank/DDBJ databases">
        <title>Balneolaceae bacterium YR4-1, complete genome.</title>
        <authorList>
            <person name="Li Y."/>
            <person name="Wu S."/>
        </authorList>
    </citation>
    <scope>NUCLEOTIDE SEQUENCE [LARGE SCALE GENOMIC DNA]</scope>
    <source>
        <strain evidence="17 18">YR4-1</strain>
    </source>
</reference>
<dbReference type="FunFam" id="1.10.150.20:FF:000006">
    <property type="entry name" value="DNA ligase"/>
    <property type="match status" value="1"/>
</dbReference>
<dbReference type="EMBL" id="JAALLT010000003">
    <property type="protein sequence ID" value="NGP77119.1"/>
    <property type="molecule type" value="Genomic_DNA"/>
</dbReference>
<evidence type="ECO:0000256" key="4">
    <source>
        <dbReference type="ARBA" id="ARBA00022598"/>
    </source>
</evidence>